<organism evidence="11">
    <name type="scientific">Scutopus ventrolineatus</name>
    <dbReference type="NCBI Taxonomy" id="52922"/>
    <lineage>
        <taxon>Eukaryota</taxon>
        <taxon>Metazoa</taxon>
        <taxon>Spiralia</taxon>
        <taxon>Lophotrochozoa</taxon>
        <taxon>Mollusca</taxon>
        <taxon>Aplacophora</taxon>
        <taxon>Caudofoveata</taxon>
        <taxon>Limifossorimorpha</taxon>
        <taxon>Limifossorida</taxon>
        <taxon>Scutopodidae</taxon>
        <taxon>Scutopus</taxon>
    </lineage>
</organism>
<geneLocation type="mitochondrion" evidence="11"/>
<evidence type="ECO:0000256" key="4">
    <source>
        <dbReference type="ARBA" id="ARBA00022692"/>
    </source>
</evidence>
<evidence type="ECO:0000256" key="7">
    <source>
        <dbReference type="ARBA" id="ARBA00023027"/>
    </source>
</evidence>
<keyword evidence="8 10" id="KW-0472">Membrane</keyword>
<dbReference type="GO" id="GO:0016020">
    <property type="term" value="C:membrane"/>
    <property type="evidence" value="ECO:0007669"/>
    <property type="project" value="UniProtKB-SubCell"/>
</dbReference>
<sequence length="96" mass="10676">MIENLVMMGVFMFMCSLISLSVQSSHLMNCLLSLEMMLLGLVFLVFFLMSVKMMDFLMPLVVLVFGASEASLGLALLVMMIRASGQDYTLSSLFKC</sequence>
<feature type="transmembrane region" description="Helical" evidence="10">
    <location>
        <begin position="6"/>
        <end position="23"/>
    </location>
</feature>
<dbReference type="EMBL" id="KC757645">
    <property type="protein sequence ID" value="AHI45699.1"/>
    <property type="molecule type" value="Genomic_DNA"/>
</dbReference>
<keyword evidence="11" id="KW-0496">Mitochondrion</keyword>
<feature type="transmembrane region" description="Helical" evidence="10">
    <location>
        <begin position="56"/>
        <end position="81"/>
    </location>
</feature>
<evidence type="ECO:0000256" key="6">
    <source>
        <dbReference type="ARBA" id="ARBA00022989"/>
    </source>
</evidence>
<dbReference type="Gene3D" id="1.10.287.3510">
    <property type="match status" value="1"/>
</dbReference>
<keyword evidence="7" id="KW-0520">NAD</keyword>
<evidence type="ECO:0000256" key="8">
    <source>
        <dbReference type="ARBA" id="ARBA00023136"/>
    </source>
</evidence>
<evidence type="ECO:0000256" key="1">
    <source>
        <dbReference type="ARBA" id="ARBA00004141"/>
    </source>
</evidence>
<evidence type="ECO:0000256" key="3">
    <source>
        <dbReference type="ARBA" id="ARBA00016612"/>
    </source>
</evidence>
<keyword evidence="6 10" id="KW-1133">Transmembrane helix</keyword>
<evidence type="ECO:0000313" key="11">
    <source>
        <dbReference type="EMBL" id="AHI45699.1"/>
    </source>
</evidence>
<evidence type="ECO:0000256" key="10">
    <source>
        <dbReference type="SAM" id="Phobius"/>
    </source>
</evidence>
<comment type="subcellular location">
    <subcellularLocation>
        <location evidence="1">Membrane</location>
        <topology evidence="1">Multi-pass membrane protein</topology>
    </subcellularLocation>
</comment>
<evidence type="ECO:0000256" key="2">
    <source>
        <dbReference type="ARBA" id="ARBA00010519"/>
    </source>
</evidence>
<evidence type="ECO:0000256" key="9">
    <source>
        <dbReference type="ARBA" id="ARBA00031586"/>
    </source>
</evidence>
<name>A0A096XEB4_SCUVE</name>
<dbReference type="Pfam" id="PF00420">
    <property type="entry name" value="Oxidored_q2"/>
    <property type="match status" value="1"/>
</dbReference>
<gene>
    <name evidence="11" type="primary">nad4l</name>
</gene>
<comment type="similarity">
    <text evidence="2">Belongs to the complex I subunit 4L family.</text>
</comment>
<keyword evidence="5" id="KW-1278">Translocase</keyword>
<keyword evidence="4 10" id="KW-0812">Transmembrane</keyword>
<protein>
    <recommendedName>
        <fullName evidence="3">NADH-ubiquinone oxidoreductase chain 4L</fullName>
    </recommendedName>
    <alternativeName>
        <fullName evidence="9">NADH dehydrogenase subunit 4L</fullName>
    </alternativeName>
</protein>
<dbReference type="AlphaFoldDB" id="A0A096XEB4"/>
<reference evidence="11" key="1">
    <citation type="journal article" date="2014" name="BMC Evol. Biol.">
        <title>The complete mitoc genome of Scutopus ventrolineatus (Mollusca: Chaetodermomorpha) supports the Aculifera hypothesis.</title>
        <authorList>
            <person name="Osca D."/>
            <person name="Irisarri I."/>
            <person name="Todt C."/>
            <person name="Grande C."/>
            <person name="Zardoya R."/>
        </authorList>
    </citation>
    <scope>NUCLEOTIDE SEQUENCE</scope>
</reference>
<feature type="transmembrane region" description="Helical" evidence="10">
    <location>
        <begin position="30"/>
        <end position="50"/>
    </location>
</feature>
<proteinExistence type="inferred from homology"/>
<evidence type="ECO:0000256" key="5">
    <source>
        <dbReference type="ARBA" id="ARBA00022967"/>
    </source>
</evidence>
<accession>A0A096XEB4</accession>
<dbReference type="InterPro" id="IPR039428">
    <property type="entry name" value="NUOK/Mnh_C1-like"/>
</dbReference>